<organism evidence="3 4">
    <name type="scientific">Nocardioides ginsengisegetis</name>
    <dbReference type="NCBI Taxonomy" id="661491"/>
    <lineage>
        <taxon>Bacteria</taxon>
        <taxon>Bacillati</taxon>
        <taxon>Actinomycetota</taxon>
        <taxon>Actinomycetes</taxon>
        <taxon>Propionibacteriales</taxon>
        <taxon>Nocardioidaceae</taxon>
        <taxon>Nocardioides</taxon>
    </lineage>
</organism>
<dbReference type="PANTHER" id="PTHR35340:SF5">
    <property type="entry name" value="ASST-DOMAIN-CONTAINING PROTEIN"/>
    <property type="match status" value="1"/>
</dbReference>
<feature type="chain" id="PRO_5031505745" description="Arylsulfotransferase (ASST)" evidence="2">
    <location>
        <begin position="29"/>
        <end position="716"/>
    </location>
</feature>
<dbReference type="Proteomes" id="UP000580910">
    <property type="component" value="Unassembled WGS sequence"/>
</dbReference>
<dbReference type="EMBL" id="JACGXA010000001">
    <property type="protein sequence ID" value="MBA8803834.1"/>
    <property type="molecule type" value="Genomic_DNA"/>
</dbReference>
<feature type="signal peptide" evidence="2">
    <location>
        <begin position="1"/>
        <end position="28"/>
    </location>
</feature>
<evidence type="ECO:0000256" key="2">
    <source>
        <dbReference type="SAM" id="SignalP"/>
    </source>
</evidence>
<name>A0A7W3P9V7_9ACTN</name>
<evidence type="ECO:0000313" key="4">
    <source>
        <dbReference type="Proteomes" id="UP000580910"/>
    </source>
</evidence>
<accession>A0A7W3P9V7</accession>
<dbReference type="RefSeq" id="WP_182538999.1">
    <property type="nucleotide sequence ID" value="NZ_JACGXA010000001.1"/>
</dbReference>
<gene>
    <name evidence="3" type="ORF">FB382_002125</name>
</gene>
<dbReference type="Pfam" id="PF05935">
    <property type="entry name" value="Arylsulfotrans"/>
    <property type="match status" value="1"/>
</dbReference>
<sequence length="716" mass="76392">MQWRPGVLVAAVAVTALELLALTAPTQAADAPAHSVTIEGAGVSTWPSYDAGIDRYAVHTDDTTDGALTVTAGTTDLDGTVTVNGIPATNGQPLTLTDLVPGDEVAVAIADSAGTSHQSWIYLPPGFPTITSAGTGSAGHVLVGLSSFLSTHSFQTVLDDNGVPTYVREAPEPNDFTAHAHGPAYTVFEPVKDSPEDTEYGYRVLELDDQLQTTGTRRLDPVPSMGILADDTDFHDVEYLPDGRVILVGYHREYYEPGHVPWLDAVIQVQDAAGAALFTWTTKSHTDPSEGYVWGGKGQDYAHINSVEMEPNGDLLASFRNLGQVMRIATTAHDGFAPGDVIWRMGGKRNDFTFLDDPYAGFCAQHDARILPDGHLTLFDNGSRKDTTGPVAPQTADMCPDPANPGARKARPQTRVVEYALDEVNHTARLVRSFVPTGRYAPFAGNAQRLDDGTTLVGWSASQDSTGATPPFVSEVPQAGPESWSLTAPGWFSYRAFRAPAPDKQAPEITINGVEDGQHYVGQDLMISYTCTDRGGSTLQSCEGSVPNGATIGSGSTRSVTVTATDGAGNTTTKTVSWTCCVVSDPAWTPDLKIRKPGGAWTDRGVKLRLHDAGDEAVLKVRLKNRSSTYAYPVAAGAGNDAFTVRYFHGGHDITRRLVRGDVTTPELDQGEIWNLRLVVHRTRAAAKGDKIIAVVYAEGGGLSGGDQVYALVRAR</sequence>
<dbReference type="PANTHER" id="PTHR35340">
    <property type="entry name" value="PQQ ENZYME REPEAT PROTEIN-RELATED"/>
    <property type="match status" value="1"/>
</dbReference>
<dbReference type="InterPro" id="IPR053143">
    <property type="entry name" value="Arylsulfate_ST"/>
</dbReference>
<dbReference type="GO" id="GO:0004062">
    <property type="term" value="F:aryl sulfotransferase activity"/>
    <property type="evidence" value="ECO:0007669"/>
    <property type="project" value="InterPro"/>
</dbReference>
<keyword evidence="4" id="KW-1185">Reference proteome</keyword>
<reference evidence="3 4" key="1">
    <citation type="submission" date="2020-07" db="EMBL/GenBank/DDBJ databases">
        <title>Sequencing the genomes of 1000 actinobacteria strains.</title>
        <authorList>
            <person name="Klenk H.-P."/>
        </authorList>
    </citation>
    <scope>NUCLEOTIDE SEQUENCE [LARGE SCALE GENOMIC DNA]</scope>
    <source>
        <strain evidence="3 4">DSM 21349</strain>
    </source>
</reference>
<keyword evidence="2" id="KW-0732">Signal</keyword>
<dbReference type="AlphaFoldDB" id="A0A7W3P9V7"/>
<evidence type="ECO:0008006" key="5">
    <source>
        <dbReference type="Google" id="ProtNLM"/>
    </source>
</evidence>
<feature type="region of interest" description="Disordered" evidence="1">
    <location>
        <begin position="381"/>
        <end position="412"/>
    </location>
</feature>
<protein>
    <recommendedName>
        <fullName evidence="5">Arylsulfotransferase (ASST)</fullName>
    </recommendedName>
</protein>
<dbReference type="InterPro" id="IPR010262">
    <property type="entry name" value="Arylsulfotransferase_bact"/>
</dbReference>
<comment type="caution">
    <text evidence="3">The sequence shown here is derived from an EMBL/GenBank/DDBJ whole genome shotgun (WGS) entry which is preliminary data.</text>
</comment>
<proteinExistence type="predicted"/>
<evidence type="ECO:0000313" key="3">
    <source>
        <dbReference type="EMBL" id="MBA8803834.1"/>
    </source>
</evidence>
<evidence type="ECO:0000256" key="1">
    <source>
        <dbReference type="SAM" id="MobiDB-lite"/>
    </source>
</evidence>